<evidence type="ECO:0000256" key="1">
    <source>
        <dbReference type="ARBA" id="ARBA00022490"/>
    </source>
</evidence>
<gene>
    <name evidence="6" type="primary">scpB</name>
    <name evidence="6" type="ORF">C5Q98_03380</name>
</gene>
<dbReference type="AlphaFoldDB" id="A0A2S0KMU0"/>
<dbReference type="GO" id="GO:0051304">
    <property type="term" value="P:chromosome separation"/>
    <property type="evidence" value="ECO:0007669"/>
    <property type="project" value="InterPro"/>
</dbReference>
<dbReference type="PANTHER" id="PTHR34298:SF2">
    <property type="entry name" value="SEGREGATION AND CONDENSATION PROTEIN B"/>
    <property type="match status" value="1"/>
</dbReference>
<evidence type="ECO:0000256" key="2">
    <source>
        <dbReference type="ARBA" id="ARBA00022618"/>
    </source>
</evidence>
<evidence type="ECO:0000256" key="4">
    <source>
        <dbReference type="ARBA" id="ARBA00023306"/>
    </source>
</evidence>
<dbReference type="GO" id="GO:0051301">
    <property type="term" value="P:cell division"/>
    <property type="evidence" value="ECO:0007669"/>
    <property type="project" value="UniProtKB-KW"/>
</dbReference>
<dbReference type="EMBL" id="CP027226">
    <property type="protein sequence ID" value="AVM42327.1"/>
    <property type="molecule type" value="Genomic_DNA"/>
</dbReference>
<dbReference type="NCBIfam" id="TIGR00281">
    <property type="entry name" value="SMC-Scp complex subunit ScpB"/>
    <property type="match status" value="1"/>
</dbReference>
<dbReference type="InterPro" id="IPR036388">
    <property type="entry name" value="WH-like_DNA-bd_sf"/>
</dbReference>
<dbReference type="InterPro" id="IPR005234">
    <property type="entry name" value="ScpB_csome_segregation"/>
</dbReference>
<name>A0A2S0KMU0_9FIRM</name>
<keyword evidence="4" id="KW-0131">Cell cycle</keyword>
<dbReference type="OrthoDB" id="9806226at2"/>
<accession>A0A2S0KMU0</accession>
<organism evidence="6 7">
    <name type="scientific">Fastidiosipila sanguinis</name>
    <dbReference type="NCBI Taxonomy" id="236753"/>
    <lineage>
        <taxon>Bacteria</taxon>
        <taxon>Bacillati</taxon>
        <taxon>Bacillota</taxon>
        <taxon>Clostridia</taxon>
        <taxon>Eubacteriales</taxon>
        <taxon>Oscillospiraceae</taxon>
        <taxon>Fastidiosipila</taxon>
    </lineage>
</organism>
<protein>
    <submittedName>
        <fullName evidence="6">SMC-Scp complex subunit ScpB</fullName>
    </submittedName>
</protein>
<dbReference type="RefSeq" id="WP_106012310.1">
    <property type="nucleotide sequence ID" value="NZ_CP027226.1"/>
</dbReference>
<sequence>MNMIDNEKQKLSILAILEAIIFASGNPVEKADLEAFFDLSSKDLEDLIKQLKIKYEDSKHGFELRIIGSAVAFATKTEVKDEISGFFNSEIKRTKLTQANYETLAVVAYNEPVTRADIEEVRGVNSDSALNRLIEKGLVEMTGTLDAPGRPALFGVTELFLQLYGIENLNQLEPMDMLMYETIRDFETSYHKESDLEEKESVDSGDDLGTVY</sequence>
<evidence type="ECO:0000313" key="6">
    <source>
        <dbReference type="EMBL" id="AVM42327.1"/>
    </source>
</evidence>
<feature type="region of interest" description="Disordered" evidence="5">
    <location>
        <begin position="191"/>
        <end position="212"/>
    </location>
</feature>
<dbReference type="Pfam" id="PF04079">
    <property type="entry name" value="SMC_ScpB"/>
    <property type="match status" value="1"/>
</dbReference>
<evidence type="ECO:0000313" key="7">
    <source>
        <dbReference type="Proteomes" id="UP000237947"/>
    </source>
</evidence>
<dbReference type="Gene3D" id="1.10.10.10">
    <property type="entry name" value="Winged helix-like DNA-binding domain superfamily/Winged helix DNA-binding domain"/>
    <property type="match status" value="2"/>
</dbReference>
<dbReference type="Proteomes" id="UP000237947">
    <property type="component" value="Chromosome"/>
</dbReference>
<keyword evidence="3" id="KW-0159">Chromosome partition</keyword>
<evidence type="ECO:0000256" key="3">
    <source>
        <dbReference type="ARBA" id="ARBA00022829"/>
    </source>
</evidence>
<dbReference type="SUPFAM" id="SSF46785">
    <property type="entry name" value="Winged helix' DNA-binding domain"/>
    <property type="match status" value="2"/>
</dbReference>
<keyword evidence="1" id="KW-0963">Cytoplasm</keyword>
<dbReference type="PIRSF" id="PIRSF019345">
    <property type="entry name" value="ScpB"/>
    <property type="match status" value="1"/>
</dbReference>
<keyword evidence="2" id="KW-0132">Cell division</keyword>
<dbReference type="InterPro" id="IPR036390">
    <property type="entry name" value="WH_DNA-bd_sf"/>
</dbReference>
<evidence type="ECO:0000256" key="5">
    <source>
        <dbReference type="SAM" id="MobiDB-lite"/>
    </source>
</evidence>
<keyword evidence="7" id="KW-1185">Reference proteome</keyword>
<proteinExistence type="predicted"/>
<reference evidence="7" key="1">
    <citation type="submission" date="2018-02" db="EMBL/GenBank/DDBJ databases">
        <authorList>
            <person name="Holder M.E."/>
            <person name="Ajami N.J."/>
            <person name="Petrosino J.F."/>
        </authorList>
    </citation>
    <scope>NUCLEOTIDE SEQUENCE [LARGE SCALE GENOMIC DNA]</scope>
    <source>
        <strain evidence="7">CCUG 47711</strain>
    </source>
</reference>
<dbReference type="PANTHER" id="PTHR34298">
    <property type="entry name" value="SEGREGATION AND CONDENSATION PROTEIN B"/>
    <property type="match status" value="1"/>
</dbReference>
<dbReference type="KEGG" id="fsa:C5Q98_03380"/>
<feature type="compositionally biased region" description="Basic and acidic residues" evidence="5">
    <location>
        <begin position="191"/>
        <end position="202"/>
    </location>
</feature>